<name>G0U525_TRYVY</name>
<evidence type="ECO:0000313" key="1">
    <source>
        <dbReference type="EMBL" id="CCC50973.1"/>
    </source>
</evidence>
<gene>
    <name evidence="1" type="ORF">TVY486_1000270</name>
</gene>
<dbReference type="VEuPathDB" id="TriTrypDB:TvY486_1000270"/>
<dbReference type="EMBL" id="HE573026">
    <property type="protein sequence ID" value="CCC50973.1"/>
    <property type="molecule type" value="Genomic_DNA"/>
</dbReference>
<protein>
    <recommendedName>
        <fullName evidence="2">MYND-type domain-containing protein</fullName>
    </recommendedName>
</protein>
<organism evidence="1">
    <name type="scientific">Trypanosoma vivax (strain Y486)</name>
    <dbReference type="NCBI Taxonomy" id="1055687"/>
    <lineage>
        <taxon>Eukaryota</taxon>
        <taxon>Discoba</taxon>
        <taxon>Euglenozoa</taxon>
        <taxon>Kinetoplastea</taxon>
        <taxon>Metakinetoplastina</taxon>
        <taxon>Trypanosomatida</taxon>
        <taxon>Trypanosomatidae</taxon>
        <taxon>Trypanosoma</taxon>
        <taxon>Duttonella</taxon>
    </lineage>
</organism>
<evidence type="ECO:0008006" key="2">
    <source>
        <dbReference type="Google" id="ProtNLM"/>
    </source>
</evidence>
<sequence>MSVSSTVSLDGSVAAELTEFIQLQSQRHEELLRRLCACESRIRALEELAVNDKGGIFSSSGNDRSVIAPNVELQEAAVVEQNRLCDYCLVVTRCRVCFGCGREWYCSSPCRRLRSYVHNPVCCRRR</sequence>
<dbReference type="OMA" id="CACESRI"/>
<dbReference type="AlphaFoldDB" id="G0U525"/>
<dbReference type="SUPFAM" id="SSF144232">
    <property type="entry name" value="HIT/MYND zinc finger-like"/>
    <property type="match status" value="1"/>
</dbReference>
<accession>G0U525</accession>
<proteinExistence type="predicted"/>
<reference evidence="1" key="1">
    <citation type="journal article" date="2012" name="Proc. Natl. Acad. Sci. U.S.A.">
        <title>Antigenic diversity is generated by distinct evolutionary mechanisms in African trypanosome species.</title>
        <authorList>
            <person name="Jackson A.P."/>
            <person name="Berry A."/>
            <person name="Aslett M."/>
            <person name="Allison H.C."/>
            <person name="Burton P."/>
            <person name="Vavrova-Anderson J."/>
            <person name="Brown R."/>
            <person name="Browne H."/>
            <person name="Corton N."/>
            <person name="Hauser H."/>
            <person name="Gamble J."/>
            <person name="Gilderthorp R."/>
            <person name="Marcello L."/>
            <person name="McQuillan J."/>
            <person name="Otto T.D."/>
            <person name="Quail M.A."/>
            <person name="Sanders M.J."/>
            <person name="van Tonder A."/>
            <person name="Ginger M.L."/>
            <person name="Field M.C."/>
            <person name="Barry J.D."/>
            <person name="Hertz-Fowler C."/>
            <person name="Berriman M."/>
        </authorList>
    </citation>
    <scope>NUCLEOTIDE SEQUENCE</scope>
    <source>
        <strain evidence="1">Y486</strain>
    </source>
</reference>